<protein>
    <recommendedName>
        <fullName evidence="2">non-specific serine/threonine protein kinase</fullName>
        <ecNumber evidence="2">2.7.11.1</ecNumber>
    </recommendedName>
</protein>
<dbReference type="InterPro" id="IPR011009">
    <property type="entry name" value="Kinase-like_dom_sf"/>
</dbReference>
<dbReference type="GO" id="GO:0005524">
    <property type="term" value="F:ATP binding"/>
    <property type="evidence" value="ECO:0007669"/>
    <property type="project" value="UniProtKB-KW"/>
</dbReference>
<dbReference type="InterPro" id="IPR018934">
    <property type="entry name" value="RIO_dom"/>
</dbReference>
<comment type="similarity">
    <text evidence="1">Belongs to the protein kinase superfamily. RIO-type Ser/Thr kinase family.</text>
</comment>
<dbReference type="GO" id="GO:0046872">
    <property type="term" value="F:metal ion binding"/>
    <property type="evidence" value="ECO:0007669"/>
    <property type="project" value="UniProtKB-KW"/>
</dbReference>
<keyword evidence="8" id="KW-0067">ATP-binding</keyword>
<feature type="domain" description="RIO kinase" evidence="12">
    <location>
        <begin position="87"/>
        <end position="356"/>
    </location>
</feature>
<comment type="catalytic activity">
    <reaction evidence="11">
        <text>L-seryl-[protein] + ATP = O-phospho-L-seryl-[protein] + ADP + H(+)</text>
        <dbReference type="Rhea" id="RHEA:17989"/>
        <dbReference type="Rhea" id="RHEA-COMP:9863"/>
        <dbReference type="Rhea" id="RHEA-COMP:11604"/>
        <dbReference type="ChEBI" id="CHEBI:15378"/>
        <dbReference type="ChEBI" id="CHEBI:29999"/>
        <dbReference type="ChEBI" id="CHEBI:30616"/>
        <dbReference type="ChEBI" id="CHEBI:83421"/>
        <dbReference type="ChEBI" id="CHEBI:456216"/>
        <dbReference type="EC" id="2.7.11.1"/>
    </reaction>
</comment>
<evidence type="ECO:0000256" key="3">
    <source>
        <dbReference type="ARBA" id="ARBA00022527"/>
    </source>
</evidence>
<name>A0A4Q2S4S7_9ACTN</name>
<comment type="caution">
    <text evidence="13">The sequence shown here is derived from an EMBL/GenBank/DDBJ whole genome shotgun (WGS) entry which is preliminary data.</text>
</comment>
<dbReference type="EC" id="2.7.11.1" evidence="2"/>
<comment type="catalytic activity">
    <reaction evidence="10">
        <text>L-threonyl-[protein] + ATP = O-phospho-L-threonyl-[protein] + ADP + H(+)</text>
        <dbReference type="Rhea" id="RHEA:46608"/>
        <dbReference type="Rhea" id="RHEA-COMP:11060"/>
        <dbReference type="Rhea" id="RHEA-COMP:11605"/>
        <dbReference type="ChEBI" id="CHEBI:15378"/>
        <dbReference type="ChEBI" id="CHEBI:30013"/>
        <dbReference type="ChEBI" id="CHEBI:30616"/>
        <dbReference type="ChEBI" id="CHEBI:61977"/>
        <dbReference type="ChEBI" id="CHEBI:456216"/>
        <dbReference type="EC" id="2.7.11.1"/>
    </reaction>
</comment>
<evidence type="ECO:0000256" key="9">
    <source>
        <dbReference type="ARBA" id="ARBA00022842"/>
    </source>
</evidence>
<dbReference type="InterPro" id="IPR000687">
    <property type="entry name" value="RIO_kinase"/>
</dbReference>
<dbReference type="SMART" id="SM00090">
    <property type="entry name" value="RIO"/>
    <property type="match status" value="1"/>
</dbReference>
<keyword evidence="9" id="KW-0460">Magnesium</keyword>
<evidence type="ECO:0000256" key="7">
    <source>
        <dbReference type="ARBA" id="ARBA00022777"/>
    </source>
</evidence>
<keyword evidence="6" id="KW-0547">Nucleotide-binding</keyword>
<dbReference type="EMBL" id="SDWT01000001">
    <property type="protein sequence ID" value="RYB95425.1"/>
    <property type="molecule type" value="Genomic_DNA"/>
</dbReference>
<dbReference type="Gene3D" id="3.30.200.20">
    <property type="entry name" value="Phosphorylase Kinase, domain 1"/>
    <property type="match status" value="1"/>
</dbReference>
<dbReference type="Proteomes" id="UP000294071">
    <property type="component" value="Unassembled WGS sequence"/>
</dbReference>
<evidence type="ECO:0000256" key="5">
    <source>
        <dbReference type="ARBA" id="ARBA00022723"/>
    </source>
</evidence>
<evidence type="ECO:0000256" key="2">
    <source>
        <dbReference type="ARBA" id="ARBA00012513"/>
    </source>
</evidence>
<evidence type="ECO:0000313" key="13">
    <source>
        <dbReference type="EMBL" id="RYB95425.1"/>
    </source>
</evidence>
<evidence type="ECO:0000256" key="6">
    <source>
        <dbReference type="ARBA" id="ARBA00022741"/>
    </source>
</evidence>
<evidence type="ECO:0000256" key="4">
    <source>
        <dbReference type="ARBA" id="ARBA00022679"/>
    </source>
</evidence>
<dbReference type="PANTHER" id="PTHR45723">
    <property type="entry name" value="SERINE/THREONINE-PROTEIN KINASE RIO1"/>
    <property type="match status" value="1"/>
</dbReference>
<proteinExistence type="inferred from homology"/>
<dbReference type="OrthoDB" id="9795258at2"/>
<evidence type="ECO:0000256" key="11">
    <source>
        <dbReference type="ARBA" id="ARBA00048679"/>
    </source>
</evidence>
<keyword evidence="3 13" id="KW-0723">Serine/threonine-protein kinase</keyword>
<accession>A0A4Q2S4S7</accession>
<evidence type="ECO:0000256" key="10">
    <source>
        <dbReference type="ARBA" id="ARBA00047899"/>
    </source>
</evidence>
<evidence type="ECO:0000256" key="8">
    <source>
        <dbReference type="ARBA" id="ARBA00022840"/>
    </source>
</evidence>
<dbReference type="Pfam" id="PF01163">
    <property type="entry name" value="RIO1"/>
    <property type="match status" value="1"/>
</dbReference>
<dbReference type="Gene3D" id="1.10.510.10">
    <property type="entry name" value="Transferase(Phosphotransferase) domain 1"/>
    <property type="match status" value="1"/>
</dbReference>
<keyword evidence="14" id="KW-1185">Reference proteome</keyword>
<keyword evidence="4" id="KW-0808">Transferase</keyword>
<evidence type="ECO:0000259" key="12">
    <source>
        <dbReference type="SMART" id="SM00090"/>
    </source>
</evidence>
<evidence type="ECO:0000256" key="1">
    <source>
        <dbReference type="ARBA" id="ARBA00009196"/>
    </source>
</evidence>
<keyword evidence="5" id="KW-0479">Metal-binding</keyword>
<dbReference type="GO" id="GO:0004674">
    <property type="term" value="F:protein serine/threonine kinase activity"/>
    <property type="evidence" value="ECO:0007669"/>
    <property type="project" value="UniProtKB-KW"/>
</dbReference>
<sequence>MAGVVTSPNLAVIRVRQPAGCARLGAVLPGRDPRRPPVKGAVTCPSLSSACPPTTFHTTGVTVSHNFPEDFLRPDDRSPVEGIDESFVFTYDTYADELGEDQRWSRWEDLEALMRGPEPRPDWVVTSSGAVDTELGVLKTGKEADVFLLERADPHRPDSAVVMAAKRYRDTDHRTFHRAAAYTEGRSMKRSRDERALKRKSTWGRQVAAGEWAISEWNALRRCWELGLPVPYPVQIDETEILMEWITVTVDGELETAPRVAQVRPERSVVEGYYDQLREALATLVQAGIVHGDLSPYNTLAAGDRLVIIDLPQVVDLVGNPRGMDFLLRDCANMCAWFRSRGLETDEQELFGDLMAHAF</sequence>
<gene>
    <name evidence="13" type="ORF">EUA93_14400</name>
</gene>
<dbReference type="SUPFAM" id="SSF56112">
    <property type="entry name" value="Protein kinase-like (PK-like)"/>
    <property type="match status" value="1"/>
</dbReference>
<keyword evidence="7 13" id="KW-0418">Kinase</keyword>
<reference evidence="13 14" key="1">
    <citation type="submission" date="2019-01" db="EMBL/GenBank/DDBJ databases">
        <title>Novel species of Nocardioides.</title>
        <authorList>
            <person name="Liu Q."/>
            <person name="Xin Y.-H."/>
        </authorList>
    </citation>
    <scope>NUCLEOTIDE SEQUENCE [LARGE SCALE GENOMIC DNA]</scope>
    <source>
        <strain evidence="13 14">CGMCC 4.6882</strain>
    </source>
</reference>
<dbReference type="InterPro" id="IPR051272">
    <property type="entry name" value="RIO-type_Ser/Thr_kinase"/>
</dbReference>
<dbReference type="AlphaFoldDB" id="A0A4Q2S4S7"/>
<evidence type="ECO:0000313" key="14">
    <source>
        <dbReference type="Proteomes" id="UP000294071"/>
    </source>
</evidence>
<organism evidence="13 14">
    <name type="scientific">Nocardioides oleivorans</name>
    <dbReference type="NCBI Taxonomy" id="273676"/>
    <lineage>
        <taxon>Bacteria</taxon>
        <taxon>Bacillati</taxon>
        <taxon>Actinomycetota</taxon>
        <taxon>Actinomycetes</taxon>
        <taxon>Propionibacteriales</taxon>
        <taxon>Nocardioidaceae</taxon>
        <taxon>Nocardioides</taxon>
    </lineage>
</organism>